<keyword evidence="2 5" id="KW-0812">Transmembrane</keyword>
<dbReference type="EMBL" id="BJYZ01000048">
    <property type="protein sequence ID" value="GEO42717.1"/>
    <property type="molecule type" value="Genomic_DNA"/>
</dbReference>
<dbReference type="Gene3D" id="1.20.1250.20">
    <property type="entry name" value="MFS general substrate transporter like domains"/>
    <property type="match status" value="1"/>
</dbReference>
<protein>
    <submittedName>
        <fullName evidence="7">MFS transporter</fullName>
    </submittedName>
</protein>
<feature type="transmembrane region" description="Helical" evidence="5">
    <location>
        <begin position="119"/>
        <end position="139"/>
    </location>
</feature>
<keyword evidence="3 5" id="KW-1133">Transmembrane helix</keyword>
<evidence type="ECO:0000256" key="1">
    <source>
        <dbReference type="ARBA" id="ARBA00004141"/>
    </source>
</evidence>
<dbReference type="SUPFAM" id="SSF103473">
    <property type="entry name" value="MFS general substrate transporter"/>
    <property type="match status" value="1"/>
</dbReference>
<evidence type="ECO:0000256" key="5">
    <source>
        <dbReference type="SAM" id="Phobius"/>
    </source>
</evidence>
<dbReference type="PRINTS" id="PR01036">
    <property type="entry name" value="TCRTETB"/>
</dbReference>
<feature type="transmembrane region" description="Helical" evidence="5">
    <location>
        <begin position="57"/>
        <end position="80"/>
    </location>
</feature>
<feature type="transmembrane region" description="Helical" evidence="5">
    <location>
        <begin position="27"/>
        <end position="45"/>
    </location>
</feature>
<dbReference type="PANTHER" id="PTHR42718">
    <property type="entry name" value="MAJOR FACILITATOR SUPERFAMILY MULTIDRUG TRANSPORTER MFSC"/>
    <property type="match status" value="1"/>
</dbReference>
<dbReference type="PANTHER" id="PTHR42718:SF48">
    <property type="entry name" value="CONSERVED TWO-DOMAIN MEMBRANE PROTEIN-RELATED"/>
    <property type="match status" value="1"/>
</dbReference>
<sequence>MAVLDSSIANVALPTISKELNIRPADSIWIVNAYQLAVTVSLFPLASLGDIFGYRRVYLSGLAVFTVASLACAMSDSLLTLTLARIVQGLGAAGLMSVNIALIRFIYPYKLLGRGVGYNALIVAVSSAAGPSVAALILSAASWQWLFAINVPLGLLALFVAWRALPETPHADRKFDALSALLNALTFGLLIVGIKGLDDSQHTALVVAELGGALVLGYFLIRRQLSQEAPLLPVDLLKLPVFALSVVTSVCSFGAQSIAYVSLPFYFQDVIGRSQGETGLLMTPWPLAIAVIAPISGRLADRYDPGILAAAGLGVLAAGLGLLAMMPADPTLADISWRMALCGLGFGLFQSPNNKVLITSAPRERSGGASGIQATARLLGQTLGAALVGLIFGLVPDHGRGTIIAVGLAAGAAALAGVASGLRRFTAPQGQSG</sequence>
<dbReference type="InterPro" id="IPR020846">
    <property type="entry name" value="MFS_dom"/>
</dbReference>
<evidence type="ECO:0000259" key="6">
    <source>
        <dbReference type="PROSITE" id="PS50850"/>
    </source>
</evidence>
<feature type="transmembrane region" description="Helical" evidence="5">
    <location>
        <begin position="283"/>
        <end position="300"/>
    </location>
</feature>
<dbReference type="Proteomes" id="UP000321523">
    <property type="component" value="Unassembled WGS sequence"/>
</dbReference>
<proteinExistence type="predicted"/>
<organism evidence="7 8">
    <name type="scientific">Skermanella aerolata</name>
    <dbReference type="NCBI Taxonomy" id="393310"/>
    <lineage>
        <taxon>Bacteria</taxon>
        <taxon>Pseudomonadati</taxon>
        <taxon>Pseudomonadota</taxon>
        <taxon>Alphaproteobacteria</taxon>
        <taxon>Rhodospirillales</taxon>
        <taxon>Azospirillaceae</taxon>
        <taxon>Skermanella</taxon>
    </lineage>
</organism>
<reference evidence="7 8" key="1">
    <citation type="submission" date="2019-07" db="EMBL/GenBank/DDBJ databases">
        <title>Whole genome shotgun sequence of Skermanella aerolata NBRC 106429.</title>
        <authorList>
            <person name="Hosoyama A."/>
            <person name="Uohara A."/>
            <person name="Ohji S."/>
            <person name="Ichikawa N."/>
        </authorList>
    </citation>
    <scope>NUCLEOTIDE SEQUENCE [LARGE SCALE GENOMIC DNA]</scope>
    <source>
        <strain evidence="7 8">NBRC 106429</strain>
    </source>
</reference>
<dbReference type="GO" id="GO:0016020">
    <property type="term" value="C:membrane"/>
    <property type="evidence" value="ECO:0007669"/>
    <property type="project" value="UniProtKB-SubCell"/>
</dbReference>
<accession>A0A512E1W9</accession>
<feature type="transmembrane region" description="Helical" evidence="5">
    <location>
        <begin position="145"/>
        <end position="165"/>
    </location>
</feature>
<gene>
    <name evidence="7" type="ORF">SAE02_68650</name>
</gene>
<keyword evidence="8" id="KW-1185">Reference proteome</keyword>
<keyword evidence="4 5" id="KW-0472">Membrane</keyword>
<feature type="transmembrane region" description="Helical" evidence="5">
    <location>
        <begin position="378"/>
        <end position="395"/>
    </location>
</feature>
<dbReference type="CDD" id="cd17321">
    <property type="entry name" value="MFS_MMR_MDR_like"/>
    <property type="match status" value="1"/>
</dbReference>
<dbReference type="PROSITE" id="PS50850">
    <property type="entry name" value="MFS"/>
    <property type="match status" value="1"/>
</dbReference>
<dbReference type="InterPro" id="IPR036259">
    <property type="entry name" value="MFS_trans_sf"/>
</dbReference>
<dbReference type="Pfam" id="PF07690">
    <property type="entry name" value="MFS_1"/>
    <property type="match status" value="1"/>
</dbReference>
<feature type="transmembrane region" description="Helical" evidence="5">
    <location>
        <begin position="86"/>
        <end position="107"/>
    </location>
</feature>
<feature type="domain" description="Major facilitator superfamily (MFS) profile" evidence="6">
    <location>
        <begin position="1"/>
        <end position="431"/>
    </location>
</feature>
<name>A0A512E1W9_9PROT</name>
<feature type="transmembrane region" description="Helical" evidence="5">
    <location>
        <begin position="307"/>
        <end position="325"/>
    </location>
</feature>
<comment type="caution">
    <text evidence="7">The sequence shown here is derived from an EMBL/GenBank/DDBJ whole genome shotgun (WGS) entry which is preliminary data.</text>
</comment>
<feature type="transmembrane region" description="Helical" evidence="5">
    <location>
        <begin position="241"/>
        <end position="263"/>
    </location>
</feature>
<feature type="transmembrane region" description="Helical" evidence="5">
    <location>
        <begin position="177"/>
        <end position="197"/>
    </location>
</feature>
<dbReference type="AlphaFoldDB" id="A0A512E1W9"/>
<dbReference type="GO" id="GO:0022857">
    <property type="term" value="F:transmembrane transporter activity"/>
    <property type="evidence" value="ECO:0007669"/>
    <property type="project" value="InterPro"/>
</dbReference>
<evidence type="ECO:0000256" key="3">
    <source>
        <dbReference type="ARBA" id="ARBA00022989"/>
    </source>
</evidence>
<comment type="subcellular location">
    <subcellularLocation>
        <location evidence="1">Membrane</location>
        <topology evidence="1">Multi-pass membrane protein</topology>
    </subcellularLocation>
</comment>
<dbReference type="InterPro" id="IPR011701">
    <property type="entry name" value="MFS"/>
</dbReference>
<feature type="transmembrane region" description="Helical" evidence="5">
    <location>
        <begin position="401"/>
        <end position="422"/>
    </location>
</feature>
<feature type="transmembrane region" description="Helical" evidence="5">
    <location>
        <begin position="337"/>
        <end position="357"/>
    </location>
</feature>
<evidence type="ECO:0000313" key="8">
    <source>
        <dbReference type="Proteomes" id="UP000321523"/>
    </source>
</evidence>
<dbReference type="FunFam" id="1.20.1720.10:FF:000011">
    <property type="entry name" value="Transporter, major facilitator family"/>
    <property type="match status" value="1"/>
</dbReference>
<dbReference type="Gene3D" id="1.20.1720.10">
    <property type="entry name" value="Multidrug resistance protein D"/>
    <property type="match status" value="1"/>
</dbReference>
<evidence type="ECO:0000256" key="2">
    <source>
        <dbReference type="ARBA" id="ARBA00022692"/>
    </source>
</evidence>
<evidence type="ECO:0000256" key="4">
    <source>
        <dbReference type="ARBA" id="ARBA00023136"/>
    </source>
</evidence>
<evidence type="ECO:0000313" key="7">
    <source>
        <dbReference type="EMBL" id="GEO42717.1"/>
    </source>
</evidence>
<feature type="transmembrane region" description="Helical" evidence="5">
    <location>
        <begin position="203"/>
        <end position="221"/>
    </location>
</feature>
<dbReference type="FunFam" id="1.20.1250.20:FF:000168">
    <property type="entry name" value="Transporter, major facilitator family"/>
    <property type="match status" value="1"/>
</dbReference>